<evidence type="ECO:0000256" key="1">
    <source>
        <dbReference type="SAM" id="MobiDB-lite"/>
    </source>
</evidence>
<keyword evidence="3" id="KW-1185">Reference proteome</keyword>
<reference evidence="3" key="1">
    <citation type="submission" date="2014-03" db="EMBL/GenBank/DDBJ databases">
        <authorList>
            <person name="Urmite Genomes U."/>
        </authorList>
    </citation>
    <scope>NUCLEOTIDE SEQUENCE [LARGE SCALE GENOMIC DNA]</scope>
    <source>
        <strain evidence="3">HD-03</strain>
    </source>
</reference>
<evidence type="ECO:0000313" key="2">
    <source>
        <dbReference type="EMBL" id="CDQ22573.1"/>
    </source>
</evidence>
<evidence type="ECO:0000313" key="3">
    <source>
        <dbReference type="Proteomes" id="UP000028868"/>
    </source>
</evidence>
<dbReference type="AlphaFoldDB" id="A0A059NW91"/>
<dbReference type="RefSeq" id="WP_035505942.1">
    <property type="nucleotide sequence ID" value="NZ_CCDI010000001.1"/>
</dbReference>
<organism evidence="2 3">
    <name type="scientific">Halobacillus karajensis</name>
    <dbReference type="NCBI Taxonomy" id="195088"/>
    <lineage>
        <taxon>Bacteria</taxon>
        <taxon>Bacillati</taxon>
        <taxon>Bacillota</taxon>
        <taxon>Bacilli</taxon>
        <taxon>Bacillales</taxon>
        <taxon>Bacillaceae</taxon>
        <taxon>Halobacillus</taxon>
    </lineage>
</organism>
<dbReference type="InterPro" id="IPR008767">
    <property type="entry name" value="Phage_SPP1_head-tail_adaptor"/>
</dbReference>
<dbReference type="Pfam" id="PF05521">
    <property type="entry name" value="Phage_HCP"/>
    <property type="match status" value="1"/>
</dbReference>
<dbReference type="InterPro" id="IPR038666">
    <property type="entry name" value="SSP1_head-tail_sf"/>
</dbReference>
<dbReference type="Gene3D" id="2.40.10.270">
    <property type="entry name" value="Bacteriophage SPP1 head-tail adaptor protein"/>
    <property type="match status" value="1"/>
</dbReference>
<feature type="region of interest" description="Disordered" evidence="1">
    <location>
        <begin position="73"/>
        <end position="93"/>
    </location>
</feature>
<dbReference type="EMBL" id="CCDI010000001">
    <property type="protein sequence ID" value="CDQ22573.1"/>
    <property type="molecule type" value="Genomic_DNA"/>
</dbReference>
<dbReference type="NCBIfam" id="TIGR01563">
    <property type="entry name" value="gp16_SPP1"/>
    <property type="match status" value="1"/>
</dbReference>
<gene>
    <name evidence="2" type="ORF">BN983_00786</name>
</gene>
<protein>
    <submittedName>
        <fullName evidence="2">Phage head-tail adaptor</fullName>
    </submittedName>
</protein>
<comment type="caution">
    <text evidence="2">The sequence shown here is derived from an EMBL/GenBank/DDBJ whole genome shotgun (WGS) entry which is preliminary data.</text>
</comment>
<sequence>MMYEEFPHTVTFQKKERVSDGMGGGTDEWVNVFTTEAHVQPITGRNRILAQQLETPVTTKVYYPYQEGAKPGMRIQHGSNTLRMDSDPIDQGGLGEVMMVECEQL</sequence>
<name>A0A059NW91_9BACI</name>
<reference evidence="2 3" key="2">
    <citation type="submission" date="2014-05" db="EMBL/GenBank/DDBJ databases">
        <title>Draft genome sequence of Halobacillus karajensis HK-03.</title>
        <authorList>
            <person name="Khelaifia S."/>
            <person name="Croce O."/>
            <person name="Lagier J.C."/>
            <person name="Raoult D."/>
        </authorList>
    </citation>
    <scope>NUCLEOTIDE SEQUENCE [LARGE SCALE GENOMIC DNA]</scope>
    <source>
        <strain evidence="2 3">HD-03</strain>
    </source>
</reference>
<proteinExistence type="predicted"/>
<dbReference type="Proteomes" id="UP000028868">
    <property type="component" value="Unassembled WGS sequence"/>
</dbReference>
<accession>A0A059NW91</accession>